<feature type="domain" description="DhaK" evidence="7">
    <location>
        <begin position="7"/>
        <end position="327"/>
    </location>
</feature>
<dbReference type="GO" id="GO:0006796">
    <property type="term" value="P:phosphate-containing compound metabolic process"/>
    <property type="evidence" value="ECO:0007669"/>
    <property type="project" value="UniProtKB-ARBA"/>
</dbReference>
<dbReference type="GO" id="GO:0005829">
    <property type="term" value="C:cytosol"/>
    <property type="evidence" value="ECO:0007669"/>
    <property type="project" value="TreeGrafter"/>
</dbReference>
<evidence type="ECO:0000313" key="9">
    <source>
        <dbReference type="Proteomes" id="UP000199012"/>
    </source>
</evidence>
<reference evidence="8 9" key="1">
    <citation type="submission" date="2016-10" db="EMBL/GenBank/DDBJ databases">
        <authorList>
            <person name="de Groot N.N."/>
        </authorList>
    </citation>
    <scope>NUCLEOTIDE SEQUENCE [LARGE SCALE GENOMIC DNA]</scope>
    <source>
        <strain evidence="8 9">CGMCC 4.6945</strain>
    </source>
</reference>
<dbReference type="EMBL" id="FOKA01000001">
    <property type="protein sequence ID" value="SFA73769.1"/>
    <property type="molecule type" value="Genomic_DNA"/>
</dbReference>
<dbReference type="PANTHER" id="PTHR28629:SF4">
    <property type="entry name" value="TRIOKINASE_FMN CYCLASE"/>
    <property type="match status" value="1"/>
</dbReference>
<dbReference type="Pfam" id="PF02734">
    <property type="entry name" value="Dak2"/>
    <property type="match status" value="1"/>
</dbReference>
<dbReference type="PROSITE" id="PS51480">
    <property type="entry name" value="DHAL"/>
    <property type="match status" value="1"/>
</dbReference>
<evidence type="ECO:0000259" key="7">
    <source>
        <dbReference type="PROSITE" id="PS51481"/>
    </source>
</evidence>
<name>A0A1I0VBI3_9CELL</name>
<dbReference type="SUPFAM" id="SSF82549">
    <property type="entry name" value="DAK1/DegV-like"/>
    <property type="match status" value="1"/>
</dbReference>
<dbReference type="AlphaFoldDB" id="A0A1I0VBI3"/>
<dbReference type="Gene3D" id="3.30.1180.20">
    <property type="entry name" value="Dihydroxyacetone kinase, domain 2"/>
    <property type="match status" value="1"/>
</dbReference>
<dbReference type="InterPro" id="IPR050861">
    <property type="entry name" value="Dihydroxyacetone_Kinase"/>
</dbReference>
<dbReference type="Proteomes" id="UP000199012">
    <property type="component" value="Unassembled WGS sequence"/>
</dbReference>
<evidence type="ECO:0000256" key="2">
    <source>
        <dbReference type="ARBA" id="ARBA00022741"/>
    </source>
</evidence>
<gene>
    <name evidence="8" type="ORF">SAMN05421867_101302</name>
</gene>
<evidence type="ECO:0000256" key="5">
    <source>
        <dbReference type="SAM" id="MobiDB-lite"/>
    </source>
</evidence>
<dbReference type="InterPro" id="IPR036117">
    <property type="entry name" value="DhaL_dom_sf"/>
</dbReference>
<dbReference type="GO" id="GO:0005524">
    <property type="term" value="F:ATP binding"/>
    <property type="evidence" value="ECO:0007669"/>
    <property type="project" value="UniProtKB-KW"/>
</dbReference>
<sequence>MTTLVNDPARFTEEALRGFVDAHADVVRSVPGGVVRATPTRPGKVAVVVGGGSGHYPAFCGLVGPGFADGAVVGEVFTSPSAADAASVARHAAGDAGVLLLTGNYAGDVMNFGLARDRLVAEGIDARYLVVTDDVASAPPGERDRRRGIAGDLTVFKVAAAAAETGLDLDGVERAAAHANDRTRTLGVAFDGCTLPGAGAPLFTVPDGIMGIGVGIHGEPGIGEVALPTAAELAATLVERVLAEAPVPGPARAAAVLNGLGRTKYEELFVVWSGVAPLLREAGITVVEPDVGELVTSLDMAGCSLTLMWLDEALETYWRAPSGAPAYRKGVLVAADPAADPAAGTTVGTAAGTGTATAASAAADDGPDDGHDDDAGPVAAPASDQARGHAALVVAALEDAVAALTEAEERLGRLDAVAGDGDHGRGMVRGASAALAAGRACAQDGGGPTAVLTQAGQAWADRAGGTSGVLWGAMLEAAGRCLRDDDEAWRRWEADAPGVVAEAVRAGVDALRSLGRAEPGDKTMLDALEPFHAELAGRDADEGAAAAWARAAERASRAAEDTAALRPRVGRARPLAERSVGSPDPGAVSFALVATAVCARHTAPRTLEDA</sequence>
<dbReference type="RefSeq" id="WP_090030055.1">
    <property type="nucleotide sequence ID" value="NZ_FOKA01000001.1"/>
</dbReference>
<evidence type="ECO:0000256" key="3">
    <source>
        <dbReference type="ARBA" id="ARBA00022777"/>
    </source>
</evidence>
<dbReference type="PANTHER" id="PTHR28629">
    <property type="entry name" value="TRIOKINASE/FMN CYCLASE"/>
    <property type="match status" value="1"/>
</dbReference>
<dbReference type="FunFam" id="3.40.50.10440:FF:000003">
    <property type="entry name" value="Homodimeric dihydroxyacetone kinase"/>
    <property type="match status" value="1"/>
</dbReference>
<evidence type="ECO:0000256" key="4">
    <source>
        <dbReference type="ARBA" id="ARBA00022840"/>
    </source>
</evidence>
<feature type="region of interest" description="Disordered" evidence="5">
    <location>
        <begin position="358"/>
        <end position="383"/>
    </location>
</feature>
<proteinExistence type="predicted"/>
<feature type="domain" description="DhaL" evidence="6">
    <location>
        <begin position="391"/>
        <end position="599"/>
    </location>
</feature>
<keyword evidence="3 8" id="KW-0418">Kinase</keyword>
<evidence type="ECO:0000256" key="1">
    <source>
        <dbReference type="ARBA" id="ARBA00022679"/>
    </source>
</evidence>
<dbReference type="PROSITE" id="PS51481">
    <property type="entry name" value="DHAK"/>
    <property type="match status" value="1"/>
</dbReference>
<dbReference type="SUPFAM" id="SSF101473">
    <property type="entry name" value="DhaL-like"/>
    <property type="match status" value="1"/>
</dbReference>
<dbReference type="FunFam" id="1.25.40.340:FF:000002">
    <property type="entry name" value="Dihydroxyacetone kinase, L subunit"/>
    <property type="match status" value="1"/>
</dbReference>
<dbReference type="Gene3D" id="3.40.50.10440">
    <property type="entry name" value="Dihydroxyacetone kinase, domain 1"/>
    <property type="match status" value="1"/>
</dbReference>
<keyword evidence="2" id="KW-0547">Nucleotide-binding</keyword>
<evidence type="ECO:0000313" key="8">
    <source>
        <dbReference type="EMBL" id="SFA73769.1"/>
    </source>
</evidence>
<dbReference type="SMART" id="SM01120">
    <property type="entry name" value="Dak2"/>
    <property type="match status" value="1"/>
</dbReference>
<protein>
    <submittedName>
        <fullName evidence="8">Dihydroxyacetone kinase</fullName>
    </submittedName>
</protein>
<dbReference type="Pfam" id="PF02733">
    <property type="entry name" value="Dak1"/>
    <property type="match status" value="1"/>
</dbReference>
<dbReference type="Gene3D" id="1.25.40.340">
    <property type="match status" value="1"/>
</dbReference>
<dbReference type="GO" id="GO:0004371">
    <property type="term" value="F:glycerone kinase activity"/>
    <property type="evidence" value="ECO:0007669"/>
    <property type="project" value="InterPro"/>
</dbReference>
<organism evidence="8 9">
    <name type="scientific">Cellulomonas marina</name>
    <dbReference type="NCBI Taxonomy" id="988821"/>
    <lineage>
        <taxon>Bacteria</taxon>
        <taxon>Bacillati</taxon>
        <taxon>Actinomycetota</taxon>
        <taxon>Actinomycetes</taxon>
        <taxon>Micrococcales</taxon>
        <taxon>Cellulomonadaceae</taxon>
        <taxon>Cellulomonas</taxon>
    </lineage>
</organism>
<dbReference type="NCBIfam" id="NF011049">
    <property type="entry name" value="PRK14479.1"/>
    <property type="match status" value="1"/>
</dbReference>
<keyword evidence="4" id="KW-0067">ATP-binding</keyword>
<dbReference type="OrthoDB" id="9806345at2"/>
<keyword evidence="9" id="KW-1185">Reference proteome</keyword>
<dbReference type="GO" id="GO:0019563">
    <property type="term" value="P:glycerol catabolic process"/>
    <property type="evidence" value="ECO:0007669"/>
    <property type="project" value="TreeGrafter"/>
</dbReference>
<dbReference type="InterPro" id="IPR004007">
    <property type="entry name" value="DhaL_dom"/>
</dbReference>
<evidence type="ECO:0000259" key="6">
    <source>
        <dbReference type="PROSITE" id="PS51480"/>
    </source>
</evidence>
<accession>A0A1I0VBI3</accession>
<dbReference type="InterPro" id="IPR004006">
    <property type="entry name" value="DhaK_dom"/>
</dbReference>
<keyword evidence="1" id="KW-0808">Transferase</keyword>
<dbReference type="STRING" id="988821.SAMN05421867_101302"/>